<dbReference type="FunFam" id="3.40.50.300:FF:002049">
    <property type="entry name" value="Si:ch73-170d6.2"/>
    <property type="match status" value="1"/>
</dbReference>
<dbReference type="AlphaFoldDB" id="V9KHA1"/>
<dbReference type="InterPro" id="IPR030379">
    <property type="entry name" value="G_SEPTIN_dom"/>
</dbReference>
<evidence type="ECO:0000259" key="3">
    <source>
        <dbReference type="Pfam" id="PF00735"/>
    </source>
</evidence>
<dbReference type="Gene3D" id="3.40.50.300">
    <property type="entry name" value="P-loop containing nucleotide triphosphate hydrolases"/>
    <property type="match status" value="1"/>
</dbReference>
<dbReference type="GO" id="GO:0005525">
    <property type="term" value="F:GTP binding"/>
    <property type="evidence" value="ECO:0007669"/>
    <property type="project" value="UniProtKB-KW"/>
</dbReference>
<feature type="domain" description="Septin-type G" evidence="3">
    <location>
        <begin position="63"/>
        <end position="143"/>
    </location>
</feature>
<protein>
    <recommendedName>
        <fullName evidence="3">Septin-type G domain-containing protein</fullName>
    </recommendedName>
</protein>
<dbReference type="PANTHER" id="PTHR32046">
    <property type="entry name" value="G DOMAIN-CONTAINING PROTEIN"/>
    <property type="match status" value="1"/>
</dbReference>
<feature type="region of interest" description="Disordered" evidence="2">
    <location>
        <begin position="550"/>
        <end position="580"/>
    </location>
</feature>
<dbReference type="InterPro" id="IPR027417">
    <property type="entry name" value="P-loop_NTPase"/>
</dbReference>
<evidence type="ECO:0000256" key="2">
    <source>
        <dbReference type="SAM" id="MobiDB-lite"/>
    </source>
</evidence>
<organism evidence="4">
    <name type="scientific">Callorhinchus milii</name>
    <name type="common">Ghost shark</name>
    <dbReference type="NCBI Taxonomy" id="7868"/>
    <lineage>
        <taxon>Eukaryota</taxon>
        <taxon>Metazoa</taxon>
        <taxon>Chordata</taxon>
        <taxon>Craniata</taxon>
        <taxon>Vertebrata</taxon>
        <taxon>Chondrichthyes</taxon>
        <taxon>Holocephali</taxon>
        <taxon>Chimaeriformes</taxon>
        <taxon>Callorhinchidae</taxon>
        <taxon>Callorhinchus</taxon>
    </lineage>
</organism>
<comment type="similarity">
    <text evidence="1">Belongs to the TRAFAC class TrmE-Era-EngA-EngB-Septin-like GTPase superfamily. Septin GTPase family.</text>
</comment>
<reference evidence="4" key="1">
    <citation type="journal article" date="2014" name="Nature">
        <title>Elephant shark genome provides unique insights into gnathostome evolution.</title>
        <authorList>
            <consortium name="International Elephant Shark Genome Sequencing Consortium"/>
            <person name="Venkatesh B."/>
            <person name="Lee A.P."/>
            <person name="Ravi V."/>
            <person name="Maurya A.K."/>
            <person name="Lian M.M."/>
            <person name="Swann J.B."/>
            <person name="Ohta Y."/>
            <person name="Flajnik M.F."/>
            <person name="Sutoh Y."/>
            <person name="Kasahara M."/>
            <person name="Hoon S."/>
            <person name="Gangu V."/>
            <person name="Roy S.W."/>
            <person name="Irimia M."/>
            <person name="Korzh V."/>
            <person name="Kondrychyn I."/>
            <person name="Lim Z.W."/>
            <person name="Tay B.H."/>
            <person name="Tohari S."/>
            <person name="Kong K.W."/>
            <person name="Ho S."/>
            <person name="Lorente-Galdos B."/>
            <person name="Quilez J."/>
            <person name="Marques-Bonet T."/>
            <person name="Raney B.J."/>
            <person name="Ingham P.W."/>
            <person name="Tay A."/>
            <person name="Hillier L.W."/>
            <person name="Minx P."/>
            <person name="Boehm T."/>
            <person name="Wilson R.K."/>
            <person name="Brenner S."/>
            <person name="Warren W.C."/>
        </authorList>
    </citation>
    <scope>NUCLEOTIDE SEQUENCE</scope>
    <source>
        <tissue evidence="4">Intestine</tissue>
    </source>
</reference>
<dbReference type="EMBL" id="JW864819">
    <property type="protein sequence ID" value="AFO97336.1"/>
    <property type="molecule type" value="mRNA"/>
</dbReference>
<dbReference type="SUPFAM" id="SSF52540">
    <property type="entry name" value="P-loop containing nucleoside triphosphate hydrolases"/>
    <property type="match status" value="1"/>
</dbReference>
<proteinExistence type="evidence at transcript level"/>
<evidence type="ECO:0000313" key="4">
    <source>
        <dbReference type="EMBL" id="AFO97336.1"/>
    </source>
</evidence>
<evidence type="ECO:0000256" key="1">
    <source>
        <dbReference type="RuleBase" id="RU004560"/>
    </source>
</evidence>
<accession>V9KHA1</accession>
<dbReference type="Pfam" id="PF00735">
    <property type="entry name" value="Septin"/>
    <property type="match status" value="1"/>
</dbReference>
<sequence>MASTPTETLTEGNAGRYRTESKLLSEGNPSVHQLQLQPVHRENKGDPFKYRFGKESPAHNVKTIMFLGATGSGKTTLINAMVNYILGVEWEDDFRYKLIHEDTNRSQAESQTSEVTAYELSHREGFRVPYSLVIIDTPGFGDTGGLRQDTRITEQIREFFASPHGVDQIDGICFVAQAALARLTETQKHIFNSILSIFGKDIAENIRILVTFADRGLPSVLEAINKAKIPCPKAKGRPIHFKFNNYDLFSQTGTSEDCDDEDSFDPMNWKMGSTNANKFFAALSNMTPKSLRLTKEVLWERKQLDVTVRGLQPQMRVALMKLEEIRKTQRELDRHKDDVEKNRNFEYETTEPKIEIKDITSTGTQARNCQKCFMTCENPCGCSDWWKYFCAAMDGWGNCTVCPGKCASRHHQRQNYTFDNITVTEKKTYRDVKAKYETACGEQLTQEKLKQKLEEEFVQIQCKVQELVDTISRCLARLDEIALNPNPLSTPDYIELMIVTEKQEAKPGFLERIESLGDIKKIAELVAKVAKRETLKPEESEKYDRLQQIKQDQEKKGHNWFRSWCSGGEGTPTPPGAAKQ</sequence>
<dbReference type="CDD" id="cd00882">
    <property type="entry name" value="Ras_like_GTPase"/>
    <property type="match status" value="1"/>
</dbReference>
<keyword evidence="1" id="KW-0547">Nucleotide-binding</keyword>
<keyword evidence="1" id="KW-0342">GTP-binding</keyword>
<name>V9KHA1_CALMI</name>
<dbReference type="PANTHER" id="PTHR32046:SF14">
    <property type="match status" value="1"/>
</dbReference>